<protein>
    <submittedName>
        <fullName evidence="2">Uncharacterized protein</fullName>
    </submittedName>
</protein>
<comment type="caution">
    <text evidence="2">The sequence shown here is derived from an EMBL/GenBank/DDBJ whole genome shotgun (WGS) entry which is preliminary data.</text>
</comment>
<proteinExistence type="predicted"/>
<sequence>MALGPKQGDGRTHPAKDARIQGFALTSQEKADLLAFYRR</sequence>
<accession>A0A090QS09</accession>
<evidence type="ECO:0000256" key="1">
    <source>
        <dbReference type="SAM" id="MobiDB-lite"/>
    </source>
</evidence>
<feature type="region of interest" description="Disordered" evidence="1">
    <location>
        <begin position="1"/>
        <end position="22"/>
    </location>
</feature>
<evidence type="ECO:0000313" key="3">
    <source>
        <dbReference type="Proteomes" id="UP000029227"/>
    </source>
</evidence>
<dbReference type="EMBL" id="BBMN01000005">
    <property type="protein sequence ID" value="GAL05018.1"/>
    <property type="molecule type" value="Genomic_DNA"/>
</dbReference>
<reference evidence="2 3" key="1">
    <citation type="journal article" date="2014" name="Genome Announc.">
        <title>Draft Genome Sequences of Two Vibrionaceae Species, Vibrio ponticus C121 and Photobacterium aphoticum C119, Isolated as Coral Reef Microbiota.</title>
        <authorList>
            <person name="Al-saari N."/>
            <person name="Meirelles P.M."/>
            <person name="Mino S."/>
            <person name="Suda W."/>
            <person name="Oshima K."/>
            <person name="Hattori M."/>
            <person name="Ohkuma M."/>
            <person name="Thompson F.L."/>
            <person name="Gomez-Gil B."/>
            <person name="Sawabe T."/>
            <person name="Sawabe T."/>
        </authorList>
    </citation>
    <scope>NUCLEOTIDE SEQUENCE [LARGE SCALE GENOMIC DNA]</scope>
    <source>
        <strain evidence="2 3">JCM 19237</strain>
    </source>
</reference>
<evidence type="ECO:0000313" key="2">
    <source>
        <dbReference type="EMBL" id="GAL05018.1"/>
    </source>
</evidence>
<name>A0A090QS09_9GAMM</name>
<dbReference type="Proteomes" id="UP000029227">
    <property type="component" value="Unassembled WGS sequence"/>
</dbReference>
<dbReference type="AlphaFoldDB" id="A0A090QS09"/>
<gene>
    <name evidence="2" type="ORF">JCM19237_4384</name>
</gene>
<dbReference type="STRING" id="754436.JCM19237_4384"/>
<organism evidence="2 3">
    <name type="scientific">Photobacterium aphoticum</name>
    <dbReference type="NCBI Taxonomy" id="754436"/>
    <lineage>
        <taxon>Bacteria</taxon>
        <taxon>Pseudomonadati</taxon>
        <taxon>Pseudomonadota</taxon>
        <taxon>Gammaproteobacteria</taxon>
        <taxon>Vibrionales</taxon>
        <taxon>Vibrionaceae</taxon>
        <taxon>Photobacterium</taxon>
    </lineage>
</organism>
<feature type="compositionally biased region" description="Basic and acidic residues" evidence="1">
    <location>
        <begin position="8"/>
        <end position="19"/>
    </location>
</feature>